<proteinExistence type="inferred from homology"/>
<dbReference type="GO" id="GO:0005886">
    <property type="term" value="C:plasma membrane"/>
    <property type="evidence" value="ECO:0007669"/>
    <property type="project" value="UniProtKB-SubCell"/>
</dbReference>
<dbReference type="RefSeq" id="WP_165027932.1">
    <property type="nucleotide sequence ID" value="NZ_JAAKZF010000013.1"/>
</dbReference>
<dbReference type="Gene3D" id="3.30.70.2570">
    <property type="entry name" value="Elongation factor 4, C-terminal domain"/>
    <property type="match status" value="1"/>
</dbReference>
<feature type="binding site" evidence="12">
    <location>
        <begin position="18"/>
        <end position="23"/>
    </location>
    <ligand>
        <name>GTP</name>
        <dbReference type="ChEBI" id="CHEBI:37565"/>
    </ligand>
</feature>
<comment type="similarity">
    <text evidence="1 12">Belongs to the TRAFAC class translation factor GTPase superfamily. Classic translation factor GTPase family. LepA subfamily.</text>
</comment>
<evidence type="ECO:0000256" key="2">
    <source>
        <dbReference type="ARBA" id="ARBA00022475"/>
    </source>
</evidence>
<evidence type="ECO:0000256" key="9">
    <source>
        <dbReference type="ARBA" id="ARBA00057626"/>
    </source>
</evidence>
<evidence type="ECO:0000259" key="13">
    <source>
        <dbReference type="PROSITE" id="PS51722"/>
    </source>
</evidence>
<dbReference type="InterPro" id="IPR031157">
    <property type="entry name" value="G_TR_CS"/>
</dbReference>
<dbReference type="CDD" id="cd01890">
    <property type="entry name" value="LepA"/>
    <property type="match status" value="1"/>
</dbReference>
<dbReference type="GO" id="GO:0003746">
    <property type="term" value="F:translation elongation factor activity"/>
    <property type="evidence" value="ECO:0007669"/>
    <property type="project" value="UniProtKB-UniRule"/>
</dbReference>
<dbReference type="InterPro" id="IPR038363">
    <property type="entry name" value="LepA_C_sf"/>
</dbReference>
<dbReference type="PROSITE" id="PS51722">
    <property type="entry name" value="G_TR_2"/>
    <property type="match status" value="1"/>
</dbReference>
<dbReference type="NCBIfam" id="TIGR01393">
    <property type="entry name" value="lepA"/>
    <property type="match status" value="1"/>
</dbReference>
<keyword evidence="7 12" id="KW-0472">Membrane</keyword>
<dbReference type="PROSITE" id="PS00301">
    <property type="entry name" value="G_TR_1"/>
    <property type="match status" value="1"/>
</dbReference>
<dbReference type="Pfam" id="PF03144">
    <property type="entry name" value="GTP_EFTU_D2"/>
    <property type="match status" value="1"/>
</dbReference>
<evidence type="ECO:0000256" key="10">
    <source>
        <dbReference type="ARBA" id="ARBA00061052"/>
    </source>
</evidence>
<evidence type="ECO:0000256" key="7">
    <source>
        <dbReference type="ARBA" id="ARBA00023136"/>
    </source>
</evidence>
<protein>
    <recommendedName>
        <fullName evidence="11 12">Elongation factor 4</fullName>
        <shortName evidence="12">EF-4</shortName>
        <ecNumber evidence="11 12">3.6.5.n1</ecNumber>
    </recommendedName>
    <alternativeName>
        <fullName evidence="12">Ribosomal back-translocase LepA</fullName>
    </alternativeName>
</protein>
<keyword evidence="15" id="KW-1185">Reference proteome</keyword>
<feature type="domain" description="Tr-type G" evidence="13">
    <location>
        <begin position="6"/>
        <end position="188"/>
    </location>
</feature>
<dbReference type="CDD" id="cd16260">
    <property type="entry name" value="EF4_III"/>
    <property type="match status" value="1"/>
</dbReference>
<evidence type="ECO:0000256" key="5">
    <source>
        <dbReference type="ARBA" id="ARBA00022917"/>
    </source>
</evidence>
<dbReference type="InterPro" id="IPR006297">
    <property type="entry name" value="EF-4"/>
</dbReference>
<keyword evidence="5 12" id="KW-0648">Protein biosynthesis</keyword>
<reference evidence="14 15" key="1">
    <citation type="submission" date="2020-02" db="EMBL/GenBank/DDBJ databases">
        <title>Genome sequence of strain CCNWXJ40-4.</title>
        <authorList>
            <person name="Gao J."/>
            <person name="Sun J."/>
        </authorList>
    </citation>
    <scope>NUCLEOTIDE SEQUENCE [LARGE SCALE GENOMIC DNA]</scope>
    <source>
        <strain evidence="14 15">CCNWXJ 40-4</strain>
    </source>
</reference>
<dbReference type="GO" id="GO:0043022">
    <property type="term" value="F:ribosome binding"/>
    <property type="evidence" value="ECO:0007669"/>
    <property type="project" value="UniProtKB-UniRule"/>
</dbReference>
<dbReference type="InterPro" id="IPR000640">
    <property type="entry name" value="EFG_V-like"/>
</dbReference>
<dbReference type="HAMAP" id="MF_00071">
    <property type="entry name" value="LepA"/>
    <property type="match status" value="1"/>
</dbReference>
<comment type="caution">
    <text evidence="14">The sequence shown here is derived from an EMBL/GenBank/DDBJ whole genome shotgun (WGS) entry which is preliminary data.</text>
</comment>
<dbReference type="InterPro" id="IPR005225">
    <property type="entry name" value="Small_GTP-bd"/>
</dbReference>
<evidence type="ECO:0000256" key="12">
    <source>
        <dbReference type="HAMAP-Rule" id="MF_00071"/>
    </source>
</evidence>
<dbReference type="GO" id="GO:0045727">
    <property type="term" value="P:positive regulation of translation"/>
    <property type="evidence" value="ECO:0007669"/>
    <property type="project" value="UniProtKB-UniRule"/>
</dbReference>
<dbReference type="Gene3D" id="2.40.30.10">
    <property type="entry name" value="Translation factors"/>
    <property type="match status" value="1"/>
</dbReference>
<dbReference type="InterPro" id="IPR035647">
    <property type="entry name" value="EFG_III/V"/>
</dbReference>
<comment type="function">
    <text evidence="9 12">Required for accurate and efficient protein synthesis under certain stress conditions. May act as a fidelity factor of the translation reaction, by catalyzing a one-codon backward translocation of tRNAs on improperly translocated ribosomes. Back-translocation proceeds from a post-translocation (POST) complex to a pre-translocation (PRE) complex, thus giving elongation factor G a second chance to translocate the tRNAs correctly. Binds to ribosomes in a GTP-dependent manner.</text>
</comment>
<dbReference type="EC" id="3.6.5.n1" evidence="11 12"/>
<dbReference type="PANTHER" id="PTHR43512:SF4">
    <property type="entry name" value="TRANSLATION FACTOR GUF1 HOMOLOG, CHLOROPLASTIC"/>
    <property type="match status" value="1"/>
</dbReference>
<dbReference type="Proteomes" id="UP001642900">
    <property type="component" value="Unassembled WGS sequence"/>
</dbReference>
<dbReference type="Gene3D" id="3.30.70.240">
    <property type="match status" value="1"/>
</dbReference>
<dbReference type="FunFam" id="3.30.70.2570:FF:000001">
    <property type="entry name" value="Translation factor GUF1, mitochondrial"/>
    <property type="match status" value="1"/>
</dbReference>
<dbReference type="AlphaFoldDB" id="A0A6G4WCX1"/>
<feature type="binding site" evidence="12">
    <location>
        <begin position="135"/>
        <end position="138"/>
    </location>
    <ligand>
        <name>GTP</name>
        <dbReference type="ChEBI" id="CHEBI:37565"/>
    </ligand>
</feature>
<gene>
    <name evidence="12 14" type="primary">lepA</name>
    <name evidence="14" type="ORF">G6N73_12375</name>
</gene>
<dbReference type="FunFam" id="2.40.30.10:FF:000015">
    <property type="entry name" value="Translation factor GUF1, mitochondrial"/>
    <property type="match status" value="1"/>
</dbReference>
<evidence type="ECO:0000256" key="8">
    <source>
        <dbReference type="ARBA" id="ARBA00050293"/>
    </source>
</evidence>
<keyword evidence="4 12" id="KW-0378">Hydrolase</keyword>
<dbReference type="CDD" id="cd03709">
    <property type="entry name" value="lepA_C"/>
    <property type="match status" value="1"/>
</dbReference>
<name>A0A6G4WCX1_9HYPH</name>
<dbReference type="NCBIfam" id="TIGR00231">
    <property type="entry name" value="small_GTP"/>
    <property type="match status" value="1"/>
</dbReference>
<sequence length="602" mass="66919">MTTPLSHIRNFSIVAHIDHGKSTLADRLIQSTGGLELRDMKEQVLDSMDIERERGITIKAQTVRLNYRAKNGEDYILNLIDTPGHVDFAYEVSRSLSACEGSLLVVDASQGVEAQTLANVYQAIDNNHEIVVVLNKIDLPAAEPERIKEQVEEVIGLDASQAVYISAKTGLGIPDVLEAIVNQLPPPREGDINAPLKAMLVDSWYDTYLGVIVLVRIIDGRLKKGQTIRMMETGAKYLVERTGVFTPKMVTVDELGPGEFGFLTGSIKEVADTRVGDTITEDKRPTAAALPGFKPAQPVVFCGLFPVDAADFEDLRAAMGKLRLNDASFSFEMETSAALGFGFRCGFLGLLHLEIIQERLEREFNLDLIATAPSVVYRMNLIDGSVKELHNPADMPDLVKIASIEEPWIRATILTPDDYLGGILKLCQDRRGVQVDLSYVGRRAMLIYDLPLNEVVFDFYDRLKSISKGYASFDYQLTDYREGDLVKMSILVNDEPVDALSMLVHRTAAEKRGRAMCEKLKELIPQHMFKIPIQAAIGGRIVARETISALRKDVTAKCYGGDVTRKRKLLEKQKEGKKRMRQFGKVDIPQAAFIEALKMGDN</sequence>
<comment type="catalytic activity">
    <reaction evidence="8 12">
        <text>GTP + H2O = GDP + phosphate + H(+)</text>
        <dbReference type="Rhea" id="RHEA:19669"/>
        <dbReference type="ChEBI" id="CHEBI:15377"/>
        <dbReference type="ChEBI" id="CHEBI:15378"/>
        <dbReference type="ChEBI" id="CHEBI:37565"/>
        <dbReference type="ChEBI" id="CHEBI:43474"/>
        <dbReference type="ChEBI" id="CHEBI:58189"/>
        <dbReference type="EC" id="3.6.5.n1"/>
    </reaction>
</comment>
<dbReference type="SUPFAM" id="SSF52540">
    <property type="entry name" value="P-loop containing nucleoside triphosphate hydrolases"/>
    <property type="match status" value="1"/>
</dbReference>
<dbReference type="GO" id="GO:0003924">
    <property type="term" value="F:GTPase activity"/>
    <property type="evidence" value="ECO:0007669"/>
    <property type="project" value="UniProtKB-UniRule"/>
</dbReference>
<dbReference type="InterPro" id="IPR013842">
    <property type="entry name" value="LepA_CTD"/>
</dbReference>
<dbReference type="Pfam" id="PF00679">
    <property type="entry name" value="EFG_C"/>
    <property type="match status" value="1"/>
</dbReference>
<dbReference type="EMBL" id="JAAKZF010000013">
    <property type="protein sequence ID" value="NGO51967.1"/>
    <property type="molecule type" value="Genomic_DNA"/>
</dbReference>
<dbReference type="FunFam" id="3.30.70.870:FF:000004">
    <property type="entry name" value="Translation factor GUF1, mitochondrial"/>
    <property type="match status" value="1"/>
</dbReference>
<dbReference type="InterPro" id="IPR004161">
    <property type="entry name" value="EFTu-like_2"/>
</dbReference>
<dbReference type="Pfam" id="PF06421">
    <property type="entry name" value="LepA_C"/>
    <property type="match status" value="1"/>
</dbReference>
<evidence type="ECO:0000256" key="11">
    <source>
        <dbReference type="ARBA" id="ARBA00066744"/>
    </source>
</evidence>
<dbReference type="GO" id="GO:0005525">
    <property type="term" value="F:GTP binding"/>
    <property type="evidence" value="ECO:0007669"/>
    <property type="project" value="UniProtKB-UniRule"/>
</dbReference>
<dbReference type="SUPFAM" id="SSF54980">
    <property type="entry name" value="EF-G C-terminal domain-like"/>
    <property type="match status" value="2"/>
</dbReference>
<dbReference type="InterPro" id="IPR000795">
    <property type="entry name" value="T_Tr_GTP-bd_dom"/>
</dbReference>
<dbReference type="FunFam" id="3.30.70.240:FF:000007">
    <property type="entry name" value="Translation factor GUF1, mitochondrial"/>
    <property type="match status" value="1"/>
</dbReference>
<dbReference type="InterPro" id="IPR035654">
    <property type="entry name" value="LepA_IV"/>
</dbReference>
<organism evidence="14 15">
    <name type="scientific">Allomesorhizobium camelthorni</name>
    <dbReference type="NCBI Taxonomy" id="475069"/>
    <lineage>
        <taxon>Bacteria</taxon>
        <taxon>Pseudomonadati</taxon>
        <taxon>Pseudomonadota</taxon>
        <taxon>Alphaproteobacteria</taxon>
        <taxon>Hyphomicrobiales</taxon>
        <taxon>Phyllobacteriaceae</taxon>
        <taxon>Allomesorhizobium</taxon>
    </lineage>
</organism>
<evidence type="ECO:0000313" key="14">
    <source>
        <dbReference type="EMBL" id="NGO51967.1"/>
    </source>
</evidence>
<dbReference type="GO" id="GO:0097216">
    <property type="term" value="F:guanosine tetraphosphate binding"/>
    <property type="evidence" value="ECO:0007669"/>
    <property type="project" value="UniProtKB-ARBA"/>
</dbReference>
<dbReference type="FunFam" id="3.40.50.300:FF:000078">
    <property type="entry name" value="Elongation factor 4"/>
    <property type="match status" value="1"/>
</dbReference>
<dbReference type="Pfam" id="PF00009">
    <property type="entry name" value="GTP_EFTU"/>
    <property type="match status" value="1"/>
</dbReference>
<dbReference type="Gene3D" id="3.30.70.870">
    <property type="entry name" value="Elongation Factor G (Translational Gtpase), domain 3"/>
    <property type="match status" value="1"/>
</dbReference>
<dbReference type="PANTHER" id="PTHR43512">
    <property type="entry name" value="TRANSLATION FACTOR GUF1-RELATED"/>
    <property type="match status" value="1"/>
</dbReference>
<evidence type="ECO:0000256" key="3">
    <source>
        <dbReference type="ARBA" id="ARBA00022741"/>
    </source>
</evidence>
<comment type="similarity">
    <text evidence="10">Belongs to the GTP-binding elongation factor family. LepA subfamily.</text>
</comment>
<keyword evidence="3 12" id="KW-0547">Nucleotide-binding</keyword>
<evidence type="ECO:0000256" key="6">
    <source>
        <dbReference type="ARBA" id="ARBA00023134"/>
    </source>
</evidence>
<dbReference type="PRINTS" id="PR00315">
    <property type="entry name" value="ELONGATNFCT"/>
</dbReference>
<evidence type="ECO:0000256" key="4">
    <source>
        <dbReference type="ARBA" id="ARBA00022801"/>
    </source>
</evidence>
<comment type="subcellular location">
    <subcellularLocation>
        <location evidence="12">Cell membrane</location>
        <topology evidence="12">Peripheral membrane protein</topology>
        <orientation evidence="12">Cytoplasmic side</orientation>
    </subcellularLocation>
</comment>
<dbReference type="Gene3D" id="3.40.50.300">
    <property type="entry name" value="P-loop containing nucleotide triphosphate hydrolases"/>
    <property type="match status" value="1"/>
</dbReference>
<keyword evidence="14" id="KW-0251">Elongation factor</keyword>
<keyword evidence="6 12" id="KW-0342">GTP-binding</keyword>
<keyword evidence="2 12" id="KW-1003">Cell membrane</keyword>
<evidence type="ECO:0000313" key="15">
    <source>
        <dbReference type="Proteomes" id="UP001642900"/>
    </source>
</evidence>
<dbReference type="InterPro" id="IPR027417">
    <property type="entry name" value="P-loop_NTPase"/>
</dbReference>
<accession>A0A6G4WCX1</accession>
<evidence type="ECO:0000256" key="1">
    <source>
        <dbReference type="ARBA" id="ARBA00005454"/>
    </source>
</evidence>
<dbReference type="CDD" id="cd03699">
    <property type="entry name" value="EF4_II"/>
    <property type="match status" value="1"/>
</dbReference>